<sequence length="953" mass="104847">MAALAAAKRCMNAACGATAPTSAGVGAGEWRKGWPLRSGAGFAVLCDKCGLAYDQLVFCDIFHQKESGWRDCSFCGKHLHCGCVASKFSFDLLDSGGVQCMNCIKNSGPQSVPCQVSPKLFLSQSNQRLFGKSDELLPGRPLESPSLMLDSRNDDVAIISKSHHPFMVKNIEPGQSSNVLRQKEIENGARQIKWEQSTLSIGDMGRLPFLIRSQSALESPQSQCTRRDDNRDPTADSTTSESISEAGLSMSLGIASNGNKMEATSTMERPMLSPTTPFSEGRELATTLSPYQHAQRARHFLTRPPRVAEGGAAFDPMKDGFPHLRVARPPAEGRGRNQLLPRYWPRITDQELQQISGDSNSTIVPLFEKVLSASDAGRIGRLVLPKACAEAYFPPISQPEGRPLTIQDAKGKEWHFQFRFWPNNNSRMYVLEGVTPCIQSLQLQAGDTVTFSRIEPGGKLVMGFRKATNTVNMPDSQITAIATGSLLGDTFFSNTNDNLAIVNGYSGFLQSMKGPADLQPSSLYDHHVNPADGDVSWLKTDRFGSRPDEGSLQSLQKRSRNIGSKSRRLLIDAEDALELKLSWEEAQELLRPAPSAKPTVVMIEDYEFEEYDEPPVFAKRSIFTVRSTGEQDQWIQCDDCSKWRRLPLNVIVASKWTCADNTWDPKSCSCSVPEALAPKELQSILQQYEDIRRRKSSFFLKQNIPEMDASSLDALATAAVFGEVGNQGAASVATTTKHPRHRPGCTCIVCIQPPSGKGPKHNPSCTCNVCMTVRRRFKTLMMRKKQRQSEREEAEASKKIPWVGRDDPEGSNLSRSPQTVDTTRDGDAIMFDKVDANKGHIDLNFHPGSREEEQHVGQPRVSMISLLEVANRPLESYMKQNGLVSLAVEQGNPIMAPVLPQLAPMESEERPSDEGQHIASVGRERDPADNMAVDEASDENRGKAASASDNAAA</sequence>
<organism evidence="1 2">
    <name type="scientific">Avena sativa</name>
    <name type="common">Oat</name>
    <dbReference type="NCBI Taxonomy" id="4498"/>
    <lineage>
        <taxon>Eukaryota</taxon>
        <taxon>Viridiplantae</taxon>
        <taxon>Streptophyta</taxon>
        <taxon>Embryophyta</taxon>
        <taxon>Tracheophyta</taxon>
        <taxon>Spermatophyta</taxon>
        <taxon>Magnoliopsida</taxon>
        <taxon>Liliopsida</taxon>
        <taxon>Poales</taxon>
        <taxon>Poaceae</taxon>
        <taxon>BOP clade</taxon>
        <taxon>Pooideae</taxon>
        <taxon>Poodae</taxon>
        <taxon>Poeae</taxon>
        <taxon>Poeae Chloroplast Group 1 (Aveneae type)</taxon>
        <taxon>Aveninae</taxon>
        <taxon>Avena</taxon>
    </lineage>
</organism>
<accession>A0ACD5Z207</accession>
<dbReference type="EnsemblPlants" id="AVESA.00010b.r2.6AG1065890.1">
    <property type="protein sequence ID" value="AVESA.00010b.r2.6AG1065890.1.CDS"/>
    <property type="gene ID" value="AVESA.00010b.r2.6AG1065890"/>
</dbReference>
<evidence type="ECO:0000313" key="2">
    <source>
        <dbReference type="Proteomes" id="UP001732700"/>
    </source>
</evidence>
<evidence type="ECO:0000313" key="1">
    <source>
        <dbReference type="EnsemblPlants" id="AVESA.00010b.r2.6AG1065890.1.CDS"/>
    </source>
</evidence>
<keyword evidence="2" id="KW-1185">Reference proteome</keyword>
<dbReference type="Proteomes" id="UP001732700">
    <property type="component" value="Chromosome 6A"/>
</dbReference>
<name>A0ACD5Z207_AVESA</name>
<protein>
    <submittedName>
        <fullName evidence="1">Uncharacterized protein</fullName>
    </submittedName>
</protein>
<reference evidence="1" key="1">
    <citation type="submission" date="2021-05" db="EMBL/GenBank/DDBJ databases">
        <authorList>
            <person name="Scholz U."/>
            <person name="Mascher M."/>
            <person name="Fiebig A."/>
        </authorList>
    </citation>
    <scope>NUCLEOTIDE SEQUENCE [LARGE SCALE GENOMIC DNA]</scope>
</reference>
<reference evidence="1" key="2">
    <citation type="submission" date="2025-09" db="UniProtKB">
        <authorList>
            <consortium name="EnsemblPlants"/>
        </authorList>
    </citation>
    <scope>IDENTIFICATION</scope>
</reference>
<proteinExistence type="predicted"/>